<dbReference type="SUPFAM" id="SSF89550">
    <property type="entry name" value="PHP domain-like"/>
    <property type="match status" value="1"/>
</dbReference>
<dbReference type="GO" id="GO:0030145">
    <property type="term" value="F:manganese ion binding"/>
    <property type="evidence" value="ECO:0007669"/>
    <property type="project" value="InterPro"/>
</dbReference>
<evidence type="ECO:0000256" key="2">
    <source>
        <dbReference type="ARBA" id="ARBA00013064"/>
    </source>
</evidence>
<accession>A0A5K7Z4N3</accession>
<evidence type="ECO:0000313" key="6">
    <source>
        <dbReference type="Proteomes" id="UP000427769"/>
    </source>
</evidence>
<dbReference type="InterPro" id="IPR016667">
    <property type="entry name" value="Caps_polysacc_synth_CpsB/CapC"/>
</dbReference>
<evidence type="ECO:0000256" key="1">
    <source>
        <dbReference type="ARBA" id="ARBA00005750"/>
    </source>
</evidence>
<dbReference type="InterPro" id="IPR016195">
    <property type="entry name" value="Pol/histidinol_Pase-like"/>
</dbReference>
<organism evidence="5 6">
    <name type="scientific">Desulfosarcina widdelii</name>
    <dbReference type="NCBI Taxonomy" id="947919"/>
    <lineage>
        <taxon>Bacteria</taxon>
        <taxon>Pseudomonadati</taxon>
        <taxon>Thermodesulfobacteriota</taxon>
        <taxon>Desulfobacteria</taxon>
        <taxon>Desulfobacterales</taxon>
        <taxon>Desulfosarcinaceae</taxon>
        <taxon>Desulfosarcina</taxon>
    </lineage>
</organism>
<comment type="similarity">
    <text evidence="1">Belongs to the metallo-dependent hydrolases superfamily. CpsB/CapC family.</text>
</comment>
<keyword evidence="6" id="KW-1185">Reference proteome</keyword>
<evidence type="ECO:0000256" key="4">
    <source>
        <dbReference type="ARBA" id="ARBA00051722"/>
    </source>
</evidence>
<protein>
    <recommendedName>
        <fullName evidence="2">protein-tyrosine-phosphatase</fullName>
        <ecNumber evidence="2">3.1.3.48</ecNumber>
    </recommendedName>
</protein>
<evidence type="ECO:0000256" key="3">
    <source>
        <dbReference type="ARBA" id="ARBA00022801"/>
    </source>
</evidence>
<evidence type="ECO:0000313" key="5">
    <source>
        <dbReference type="EMBL" id="BBO75660.1"/>
    </source>
</evidence>
<dbReference type="EMBL" id="AP021875">
    <property type="protein sequence ID" value="BBO75660.1"/>
    <property type="molecule type" value="Genomic_DNA"/>
</dbReference>
<dbReference type="PANTHER" id="PTHR39181:SF1">
    <property type="entry name" value="TYROSINE-PROTEIN PHOSPHATASE YWQE"/>
    <property type="match status" value="1"/>
</dbReference>
<dbReference type="PANTHER" id="PTHR39181">
    <property type="entry name" value="TYROSINE-PROTEIN PHOSPHATASE YWQE"/>
    <property type="match status" value="1"/>
</dbReference>
<dbReference type="Gene3D" id="3.20.20.140">
    <property type="entry name" value="Metal-dependent hydrolases"/>
    <property type="match status" value="1"/>
</dbReference>
<dbReference type="Proteomes" id="UP000427769">
    <property type="component" value="Chromosome"/>
</dbReference>
<comment type="catalytic activity">
    <reaction evidence="4">
        <text>O-phospho-L-tyrosyl-[protein] + H2O = L-tyrosyl-[protein] + phosphate</text>
        <dbReference type="Rhea" id="RHEA:10684"/>
        <dbReference type="Rhea" id="RHEA-COMP:10136"/>
        <dbReference type="Rhea" id="RHEA-COMP:20101"/>
        <dbReference type="ChEBI" id="CHEBI:15377"/>
        <dbReference type="ChEBI" id="CHEBI:43474"/>
        <dbReference type="ChEBI" id="CHEBI:46858"/>
        <dbReference type="ChEBI" id="CHEBI:61978"/>
        <dbReference type="EC" id="3.1.3.48"/>
    </reaction>
</comment>
<dbReference type="KEGG" id="dwd:DSCW_30770"/>
<keyword evidence="3" id="KW-0378">Hydrolase</keyword>
<dbReference type="GO" id="GO:0004725">
    <property type="term" value="F:protein tyrosine phosphatase activity"/>
    <property type="evidence" value="ECO:0007669"/>
    <property type="project" value="UniProtKB-EC"/>
</dbReference>
<dbReference type="Pfam" id="PF19567">
    <property type="entry name" value="CpsB_CapC"/>
    <property type="match status" value="1"/>
</dbReference>
<dbReference type="AlphaFoldDB" id="A0A5K7Z4N3"/>
<name>A0A5K7Z4N3_9BACT</name>
<dbReference type="PIRSF" id="PIRSF016557">
    <property type="entry name" value="Caps_synth_CpsB"/>
    <property type="match status" value="1"/>
</dbReference>
<gene>
    <name evidence="5" type="primary">ywqE</name>
    <name evidence="5" type="ORF">DSCW_30770</name>
</gene>
<reference evidence="5 6" key="1">
    <citation type="submission" date="2019-11" db="EMBL/GenBank/DDBJ databases">
        <title>Comparative genomics of hydrocarbon-degrading Desulfosarcina strains.</title>
        <authorList>
            <person name="Watanabe M."/>
            <person name="Kojima H."/>
            <person name="Fukui M."/>
        </authorList>
    </citation>
    <scope>NUCLEOTIDE SEQUENCE [LARGE SCALE GENOMIC DNA]</scope>
    <source>
        <strain evidence="5 6">PP31</strain>
    </source>
</reference>
<sequence>MIDLHCHILHAIDDGPATIEESVQTAAALIETGYGLVVATPHMIPGTAWMPPINHVKSRVRQINEAIRLAGMELEILSGMEIALDPLIPDLLDDGRLLPLGNSSCLLVEPPFQQLPPGWRQLVFTILAKGHTILMAHPERCPQLSANPKWIEDLIQSGVYLQINWGSFLGHYGKPAKRAAIRWAQTGWIHCLATDSHHPGRRHFAGMQKAAVKLAEMIGEANLCQLTHDNPQRLLRDEPLHPMVASGRMKKHWWRFW</sequence>
<proteinExistence type="inferred from homology"/>
<dbReference type="EC" id="3.1.3.48" evidence="2"/>